<gene>
    <name evidence="3" type="ORF">BW727_101643</name>
</gene>
<dbReference type="InterPro" id="IPR025711">
    <property type="entry name" value="PepSY"/>
</dbReference>
<reference evidence="3 4" key="1">
    <citation type="journal article" date="2014" name="Int. J. Syst. Evol. Microbiol.">
        <title>Jeotgalibaca dankookensis gen. nov., sp. nov., a member of the family Carnobacteriaceae, isolated from seujeot (Korean traditional food).</title>
        <authorList>
            <person name="Lee D.G."/>
            <person name="Trujillo M.E."/>
            <person name="Kang H."/>
            <person name="Ahn T.Y."/>
        </authorList>
    </citation>
    <scope>NUCLEOTIDE SEQUENCE [LARGE SCALE GENOMIC DNA]</scope>
    <source>
        <strain evidence="3 4">EX-07</strain>
    </source>
</reference>
<proteinExistence type="predicted"/>
<feature type="signal peptide" evidence="1">
    <location>
        <begin position="1"/>
        <end position="21"/>
    </location>
</feature>
<evidence type="ECO:0000313" key="4">
    <source>
        <dbReference type="Proteomes" id="UP000188993"/>
    </source>
</evidence>
<evidence type="ECO:0000259" key="2">
    <source>
        <dbReference type="Pfam" id="PF03413"/>
    </source>
</evidence>
<dbReference type="KEGG" id="jda:BW727_101643"/>
<dbReference type="OrthoDB" id="2166913at2"/>
<keyword evidence="4" id="KW-1185">Reference proteome</keyword>
<evidence type="ECO:0000256" key="1">
    <source>
        <dbReference type="SAM" id="SignalP"/>
    </source>
</evidence>
<feature type="chain" id="PRO_5010523712" description="PepSY domain-containing protein" evidence="1">
    <location>
        <begin position="22"/>
        <end position="208"/>
    </location>
</feature>
<dbReference type="Proteomes" id="UP000188993">
    <property type="component" value="Chromosome"/>
</dbReference>
<organism evidence="3 4">
    <name type="scientific">Jeotgalibaca dankookensis</name>
    <dbReference type="NCBI Taxonomy" id="708126"/>
    <lineage>
        <taxon>Bacteria</taxon>
        <taxon>Bacillati</taxon>
        <taxon>Bacillota</taxon>
        <taxon>Bacilli</taxon>
        <taxon>Lactobacillales</taxon>
        <taxon>Carnobacteriaceae</taxon>
        <taxon>Jeotgalibaca</taxon>
    </lineage>
</organism>
<keyword evidence="1" id="KW-0732">Signal</keyword>
<dbReference type="Pfam" id="PF03413">
    <property type="entry name" value="PepSY"/>
    <property type="match status" value="2"/>
</dbReference>
<evidence type="ECO:0000313" key="3">
    <source>
        <dbReference type="EMBL" id="AQS54009.1"/>
    </source>
</evidence>
<dbReference type="Gene3D" id="3.10.450.40">
    <property type="match status" value="2"/>
</dbReference>
<feature type="domain" description="PepSY" evidence="2">
    <location>
        <begin position="78"/>
        <end position="138"/>
    </location>
</feature>
<dbReference type="AlphaFoldDB" id="A0A1S6IR59"/>
<dbReference type="PROSITE" id="PS51257">
    <property type="entry name" value="PROKAR_LIPOPROTEIN"/>
    <property type="match status" value="1"/>
</dbReference>
<dbReference type="RefSeq" id="WP_062469469.1">
    <property type="nucleotide sequence ID" value="NZ_BBYN01000013.1"/>
</dbReference>
<accession>A0A1S6IR59</accession>
<name>A0A1S6IR59_9LACT</name>
<dbReference type="EMBL" id="CP019728">
    <property type="protein sequence ID" value="AQS54009.1"/>
    <property type="molecule type" value="Genomic_DNA"/>
</dbReference>
<protein>
    <recommendedName>
        <fullName evidence="2">PepSY domain-containing protein</fullName>
    </recommendedName>
</protein>
<dbReference type="STRING" id="708126.BW727_101643"/>
<feature type="domain" description="PepSY" evidence="2">
    <location>
        <begin position="155"/>
        <end position="207"/>
    </location>
</feature>
<sequence>MSKVKGMKLGILSLSSFFVLAACTNDNTTTDDDTIADTAEEILESSESMGTEISSDTPDMTSDSMTTGKGIENMEFMVSLDDAITTFRDTFTGDNINIDSIQFEMDDNRYVYSIDGWDDANDYELDIDAETGDILAQEQEEDIDADDMLTVEGIVSPKEAMDAALTASGEGYVKEWELEVENDQTIYDIDIEDGSDQKVDALTGDVLQ</sequence>